<gene>
    <name evidence="1" type="ORF">Lalb_Chr03g0041381</name>
</gene>
<accession>A0A6A4QUD1</accession>
<sequence length="101" mass="10985">MAAMLLWKKKDQLIVAIAELDSQLEGYQVTGAREQEGVVETMEMAEAMAVVVTLTAGGIMDIGMAIGEDFQAVVAMVGIREMILWEPMVAEMIIWEPVVAA</sequence>
<comment type="caution">
    <text evidence="1">The sequence shown here is derived from an EMBL/GenBank/DDBJ whole genome shotgun (WGS) entry which is preliminary data.</text>
</comment>
<proteinExistence type="predicted"/>
<name>A0A6A4QUD1_LUPAL</name>
<dbReference type="AlphaFoldDB" id="A0A6A4QUD1"/>
<keyword evidence="2" id="KW-1185">Reference proteome</keyword>
<organism evidence="1 2">
    <name type="scientific">Lupinus albus</name>
    <name type="common">White lupine</name>
    <name type="synonym">Lupinus termis</name>
    <dbReference type="NCBI Taxonomy" id="3870"/>
    <lineage>
        <taxon>Eukaryota</taxon>
        <taxon>Viridiplantae</taxon>
        <taxon>Streptophyta</taxon>
        <taxon>Embryophyta</taxon>
        <taxon>Tracheophyta</taxon>
        <taxon>Spermatophyta</taxon>
        <taxon>Magnoliopsida</taxon>
        <taxon>eudicotyledons</taxon>
        <taxon>Gunneridae</taxon>
        <taxon>Pentapetalae</taxon>
        <taxon>rosids</taxon>
        <taxon>fabids</taxon>
        <taxon>Fabales</taxon>
        <taxon>Fabaceae</taxon>
        <taxon>Papilionoideae</taxon>
        <taxon>50 kb inversion clade</taxon>
        <taxon>genistoids sensu lato</taxon>
        <taxon>core genistoids</taxon>
        <taxon>Genisteae</taxon>
        <taxon>Lupinus</taxon>
    </lineage>
</organism>
<protein>
    <submittedName>
        <fullName evidence="1">Uncharacterized protein</fullName>
    </submittedName>
</protein>
<dbReference type="EMBL" id="WOCE01000003">
    <property type="protein sequence ID" value="KAE9617988.1"/>
    <property type="molecule type" value="Genomic_DNA"/>
</dbReference>
<evidence type="ECO:0000313" key="1">
    <source>
        <dbReference type="EMBL" id="KAE9617988.1"/>
    </source>
</evidence>
<dbReference type="Proteomes" id="UP000447434">
    <property type="component" value="Chromosome 3"/>
</dbReference>
<evidence type="ECO:0000313" key="2">
    <source>
        <dbReference type="Proteomes" id="UP000447434"/>
    </source>
</evidence>
<reference evidence="2" key="1">
    <citation type="journal article" date="2020" name="Nat. Commun.">
        <title>Genome sequence of the cluster root forming white lupin.</title>
        <authorList>
            <person name="Hufnagel B."/>
            <person name="Marques A."/>
            <person name="Soriano A."/>
            <person name="Marques L."/>
            <person name="Divol F."/>
            <person name="Doumas P."/>
            <person name="Sallet E."/>
            <person name="Mancinotti D."/>
            <person name="Carrere S."/>
            <person name="Marande W."/>
            <person name="Arribat S."/>
            <person name="Keller J."/>
            <person name="Huneau C."/>
            <person name="Blein T."/>
            <person name="Aime D."/>
            <person name="Laguerre M."/>
            <person name="Taylor J."/>
            <person name="Schubert V."/>
            <person name="Nelson M."/>
            <person name="Geu-Flores F."/>
            <person name="Crespi M."/>
            <person name="Gallardo-Guerrero K."/>
            <person name="Delaux P.-M."/>
            <person name="Salse J."/>
            <person name="Berges H."/>
            <person name="Guyot R."/>
            <person name="Gouzy J."/>
            <person name="Peret B."/>
        </authorList>
    </citation>
    <scope>NUCLEOTIDE SEQUENCE [LARGE SCALE GENOMIC DNA]</scope>
    <source>
        <strain evidence="2">cv. Amiga</strain>
    </source>
</reference>